<evidence type="ECO:0000256" key="6">
    <source>
        <dbReference type="ARBA" id="ARBA00022822"/>
    </source>
</evidence>
<comment type="catalytic activity">
    <reaction evidence="1 9">
        <text>1-(2-carboxyphenylamino)-1-deoxy-D-ribulose 5-phosphate + H(+) = (1S,2R)-1-C-(indol-3-yl)glycerol 3-phosphate + CO2 + H2O</text>
        <dbReference type="Rhea" id="RHEA:23476"/>
        <dbReference type="ChEBI" id="CHEBI:15377"/>
        <dbReference type="ChEBI" id="CHEBI:15378"/>
        <dbReference type="ChEBI" id="CHEBI:16526"/>
        <dbReference type="ChEBI" id="CHEBI:58613"/>
        <dbReference type="ChEBI" id="CHEBI:58866"/>
        <dbReference type="EC" id="4.1.1.48"/>
    </reaction>
</comment>
<dbReference type="AlphaFoldDB" id="A0A7G6E2I1"/>
<reference evidence="11 12" key="1">
    <citation type="journal article" date="2019" name="Front. Microbiol.">
        <title>Thermoanaerosceptrum fracticalcis gen. nov. sp. nov., a Novel Fumarate-Fermenting Microorganism From a Deep Fractured Carbonate Aquifer of the US Great Basin.</title>
        <authorList>
            <person name="Hamilton-Brehm S.D."/>
            <person name="Stewart L.E."/>
            <person name="Zavarin M."/>
            <person name="Caldwell M."/>
            <person name="Lawson P.A."/>
            <person name="Onstott T.C."/>
            <person name="Grzymski J."/>
            <person name="Neveux I."/>
            <person name="Lollar B.S."/>
            <person name="Russell C.E."/>
            <person name="Moser D.P."/>
        </authorList>
    </citation>
    <scope>NUCLEOTIDE SEQUENCE [LARGE SCALE GENOMIC DNA]</scope>
    <source>
        <strain evidence="11 12">DRI-13</strain>
    </source>
</reference>
<keyword evidence="8 9" id="KW-0456">Lyase</keyword>
<keyword evidence="5 9" id="KW-0210">Decarboxylase</keyword>
<sequence length="258" mass="28237">MILDMIITHKKSEVSEKKKLVPLDELKRQLAVLPHGKKSFQQALAQEGVSLIAEVKKASPSRGVLREDFDPVKIAACYEANGAAAISVLTDVGFFQGSLDHLKKIKQSVRLPVLRKDFIIDPYQIYETKAYGADALLLIAAVLQKEELTSFLKLARDLELAALVEVHCPQELEKALWAGAEIIGINNRDLKTFKTDLQTTFELAGLVPDRCLLVSESGISTVHDLKRLAEAGVDAVLVGEALVTSSDLGLKVRELAGR</sequence>
<accession>A0A7G6E2I1</accession>
<evidence type="ECO:0000313" key="12">
    <source>
        <dbReference type="Proteomes" id="UP000515847"/>
    </source>
</evidence>
<evidence type="ECO:0000256" key="7">
    <source>
        <dbReference type="ARBA" id="ARBA00023141"/>
    </source>
</evidence>
<dbReference type="RefSeq" id="WP_034421947.1">
    <property type="nucleotide sequence ID" value="NZ_CP045798.1"/>
</dbReference>
<evidence type="ECO:0000256" key="2">
    <source>
        <dbReference type="ARBA" id="ARBA00004696"/>
    </source>
</evidence>
<dbReference type="GO" id="GO:0000162">
    <property type="term" value="P:L-tryptophan biosynthetic process"/>
    <property type="evidence" value="ECO:0007669"/>
    <property type="project" value="UniProtKB-UniRule"/>
</dbReference>
<comment type="similarity">
    <text evidence="3 9">Belongs to the TrpC family.</text>
</comment>
<dbReference type="InterPro" id="IPR011060">
    <property type="entry name" value="RibuloseP-bd_barrel"/>
</dbReference>
<dbReference type="Proteomes" id="UP000515847">
    <property type="component" value="Chromosome"/>
</dbReference>
<organism evidence="11 12">
    <name type="scientific">Thermanaerosceptrum fracticalcis</name>
    <dbReference type="NCBI Taxonomy" id="1712410"/>
    <lineage>
        <taxon>Bacteria</taxon>
        <taxon>Bacillati</taxon>
        <taxon>Bacillota</taxon>
        <taxon>Clostridia</taxon>
        <taxon>Eubacteriales</taxon>
        <taxon>Peptococcaceae</taxon>
        <taxon>Thermanaerosceptrum</taxon>
    </lineage>
</organism>
<dbReference type="GO" id="GO:0004425">
    <property type="term" value="F:indole-3-glycerol-phosphate synthase activity"/>
    <property type="evidence" value="ECO:0007669"/>
    <property type="project" value="UniProtKB-UniRule"/>
</dbReference>
<dbReference type="Pfam" id="PF00218">
    <property type="entry name" value="IGPS"/>
    <property type="match status" value="1"/>
</dbReference>
<dbReference type="PROSITE" id="PS00614">
    <property type="entry name" value="IGPS"/>
    <property type="match status" value="1"/>
</dbReference>
<dbReference type="UniPathway" id="UPA00035">
    <property type="reaction ID" value="UER00043"/>
</dbReference>
<dbReference type="PANTHER" id="PTHR22854">
    <property type="entry name" value="TRYPTOPHAN BIOSYNTHESIS PROTEIN"/>
    <property type="match status" value="1"/>
</dbReference>
<dbReference type="InterPro" id="IPR045186">
    <property type="entry name" value="Indole-3-glycerol_P_synth"/>
</dbReference>
<dbReference type="FunFam" id="3.20.20.70:FF:000024">
    <property type="entry name" value="Indole-3-glycerol phosphate synthase"/>
    <property type="match status" value="1"/>
</dbReference>
<evidence type="ECO:0000256" key="4">
    <source>
        <dbReference type="ARBA" id="ARBA00022605"/>
    </source>
</evidence>
<dbReference type="HAMAP" id="MF_00134_B">
    <property type="entry name" value="IGPS_B"/>
    <property type="match status" value="1"/>
</dbReference>
<dbReference type="NCBIfam" id="NF001377">
    <property type="entry name" value="PRK00278.2-4"/>
    <property type="match status" value="1"/>
</dbReference>
<evidence type="ECO:0000256" key="8">
    <source>
        <dbReference type="ARBA" id="ARBA00023239"/>
    </source>
</evidence>
<dbReference type="InterPro" id="IPR013798">
    <property type="entry name" value="Indole-3-glycerol_P_synth_dom"/>
</dbReference>
<dbReference type="CDD" id="cd00331">
    <property type="entry name" value="IGPS"/>
    <property type="match status" value="1"/>
</dbReference>
<keyword evidence="12" id="KW-1185">Reference proteome</keyword>
<comment type="pathway">
    <text evidence="2 9">Amino-acid biosynthesis; L-tryptophan biosynthesis; L-tryptophan from chorismate: step 4/5.</text>
</comment>
<dbReference type="EMBL" id="CP045798">
    <property type="protein sequence ID" value="QNB46285.1"/>
    <property type="molecule type" value="Genomic_DNA"/>
</dbReference>
<protein>
    <recommendedName>
        <fullName evidence="9">Indole-3-glycerol phosphate synthase</fullName>
        <shortName evidence="9">IGPS</shortName>
        <ecNumber evidence="9">4.1.1.48</ecNumber>
    </recommendedName>
</protein>
<evidence type="ECO:0000313" key="11">
    <source>
        <dbReference type="EMBL" id="QNB46285.1"/>
    </source>
</evidence>
<dbReference type="Gene3D" id="3.20.20.70">
    <property type="entry name" value="Aldolase class I"/>
    <property type="match status" value="1"/>
</dbReference>
<feature type="domain" description="Indole-3-glycerol phosphate synthase" evidence="10">
    <location>
        <begin position="3"/>
        <end position="255"/>
    </location>
</feature>
<evidence type="ECO:0000256" key="5">
    <source>
        <dbReference type="ARBA" id="ARBA00022793"/>
    </source>
</evidence>
<keyword evidence="4 9" id="KW-0028">Amino-acid biosynthesis</keyword>
<evidence type="ECO:0000259" key="10">
    <source>
        <dbReference type="Pfam" id="PF00218"/>
    </source>
</evidence>
<evidence type="ECO:0000256" key="9">
    <source>
        <dbReference type="HAMAP-Rule" id="MF_00134"/>
    </source>
</evidence>
<evidence type="ECO:0000256" key="1">
    <source>
        <dbReference type="ARBA" id="ARBA00001633"/>
    </source>
</evidence>
<dbReference type="PANTHER" id="PTHR22854:SF2">
    <property type="entry name" value="INDOLE-3-GLYCEROL-PHOSPHATE SYNTHASE"/>
    <property type="match status" value="1"/>
</dbReference>
<dbReference type="GO" id="GO:0004640">
    <property type="term" value="F:phosphoribosylanthranilate isomerase activity"/>
    <property type="evidence" value="ECO:0007669"/>
    <property type="project" value="TreeGrafter"/>
</dbReference>
<keyword evidence="6 9" id="KW-0822">Tryptophan biosynthesis</keyword>
<dbReference type="EC" id="4.1.1.48" evidence="9"/>
<dbReference type="HAMAP" id="MF_00134_A">
    <property type="entry name" value="IGPS_A"/>
    <property type="match status" value="1"/>
</dbReference>
<dbReference type="InterPro" id="IPR013785">
    <property type="entry name" value="Aldolase_TIM"/>
</dbReference>
<name>A0A7G6E2I1_THEFR</name>
<proteinExistence type="inferred from homology"/>
<dbReference type="OrthoDB" id="9804217at2"/>
<evidence type="ECO:0000256" key="3">
    <source>
        <dbReference type="ARBA" id="ARBA00008737"/>
    </source>
</evidence>
<dbReference type="InterPro" id="IPR001468">
    <property type="entry name" value="Indole-3-GlycerolPSynthase_CS"/>
</dbReference>
<dbReference type="SUPFAM" id="SSF51366">
    <property type="entry name" value="Ribulose-phoshate binding barrel"/>
    <property type="match status" value="1"/>
</dbReference>
<gene>
    <name evidence="9 11" type="primary">trpC</name>
    <name evidence="11" type="ORF">BR63_08150</name>
</gene>
<keyword evidence="7 9" id="KW-0057">Aromatic amino acid biosynthesis</keyword>
<dbReference type="KEGG" id="tfr:BR63_08150"/>